<dbReference type="GO" id="GO:0006508">
    <property type="term" value="P:proteolysis"/>
    <property type="evidence" value="ECO:0007669"/>
    <property type="project" value="UniProtKB-KW"/>
</dbReference>
<dbReference type="PANTHER" id="PTHR47466:SF1">
    <property type="entry name" value="METALLOPROTEASE MEP1 (AFU_ORTHOLOGUE AFUA_1G07730)-RELATED"/>
    <property type="match status" value="1"/>
</dbReference>
<proteinExistence type="inferred from homology"/>
<keyword evidence="2" id="KW-0645">Protease</keyword>
<dbReference type="Gene3D" id="3.40.390.10">
    <property type="entry name" value="Collagenase (Catalytic Domain)"/>
    <property type="match status" value="1"/>
</dbReference>
<feature type="chain" id="PRO_5040302314" evidence="9">
    <location>
        <begin position="31"/>
        <end position="407"/>
    </location>
</feature>
<evidence type="ECO:0000313" key="12">
    <source>
        <dbReference type="Proteomes" id="UP000825483"/>
    </source>
</evidence>
<comment type="caution">
    <text evidence="11">The sequence shown here is derived from an EMBL/GenBank/DDBJ whole genome shotgun (WGS) entry which is preliminary data.</text>
</comment>
<evidence type="ECO:0000256" key="3">
    <source>
        <dbReference type="ARBA" id="ARBA00022723"/>
    </source>
</evidence>
<accession>A0A9R1CYR0</accession>
<keyword evidence="7" id="KW-0482">Metalloprotease</keyword>
<gene>
    <name evidence="11" type="ORF">PRLR5076_21760</name>
</gene>
<name>A0A9R1CYR0_9BACT</name>
<evidence type="ECO:0000256" key="7">
    <source>
        <dbReference type="ARBA" id="ARBA00023049"/>
    </source>
</evidence>
<keyword evidence="11" id="KW-0449">Lipoprotein</keyword>
<protein>
    <submittedName>
        <fullName evidence="11">Zinc-dependent metalloproteinase lipoprotein, BF0631 family</fullName>
    </submittedName>
</protein>
<dbReference type="GO" id="GO:0008237">
    <property type="term" value="F:metallopeptidase activity"/>
    <property type="evidence" value="ECO:0007669"/>
    <property type="project" value="UniProtKB-KW"/>
</dbReference>
<dbReference type="AlphaFoldDB" id="A0A9R1CYR0"/>
<comment type="similarity">
    <text evidence="1">Belongs to the peptidase M43B family.</text>
</comment>
<keyword evidence="3" id="KW-0479">Metal-binding</keyword>
<reference evidence="11" key="1">
    <citation type="journal article" date="2022" name="Int. J. Syst. Evol. Microbiol.">
        <title>Prevotella lacticifex sp. nov., isolated from the rumen of cows.</title>
        <authorList>
            <person name="Shinkai T."/>
            <person name="Ikeyama N."/>
            <person name="Kumagai M."/>
            <person name="Ohmori H."/>
            <person name="Sakamoto M."/>
            <person name="Ohkuma M."/>
            <person name="Mitsumori M."/>
        </authorList>
    </citation>
    <scope>NUCLEOTIDE SEQUENCE</scope>
    <source>
        <strain evidence="11">R5076</strain>
    </source>
</reference>
<dbReference type="Proteomes" id="UP000825483">
    <property type="component" value="Unassembled WGS sequence"/>
</dbReference>
<keyword evidence="4 9" id="KW-0732">Signal</keyword>
<dbReference type="SUPFAM" id="SSF55486">
    <property type="entry name" value="Metalloproteases ('zincins'), catalytic domain"/>
    <property type="match status" value="2"/>
</dbReference>
<dbReference type="InterPro" id="IPR024079">
    <property type="entry name" value="MetalloPept_cat_dom_sf"/>
</dbReference>
<keyword evidence="8" id="KW-1015">Disulfide bond</keyword>
<evidence type="ECO:0000259" key="10">
    <source>
        <dbReference type="Pfam" id="PF05572"/>
    </source>
</evidence>
<keyword evidence="6" id="KW-0862">Zinc</keyword>
<dbReference type="EMBL" id="BPUB01000002">
    <property type="protein sequence ID" value="GJG59325.1"/>
    <property type="molecule type" value="Genomic_DNA"/>
</dbReference>
<evidence type="ECO:0000256" key="2">
    <source>
        <dbReference type="ARBA" id="ARBA00022670"/>
    </source>
</evidence>
<dbReference type="Pfam" id="PF05572">
    <property type="entry name" value="Peptidase_M43"/>
    <property type="match status" value="1"/>
</dbReference>
<keyword evidence="5" id="KW-0378">Hydrolase</keyword>
<evidence type="ECO:0000256" key="1">
    <source>
        <dbReference type="ARBA" id="ARBA00008721"/>
    </source>
</evidence>
<evidence type="ECO:0000256" key="4">
    <source>
        <dbReference type="ARBA" id="ARBA00022729"/>
    </source>
</evidence>
<dbReference type="NCBIfam" id="TIGR03952">
    <property type="entry name" value="metzin_BF0631"/>
    <property type="match status" value="1"/>
</dbReference>
<organism evidence="11 12">
    <name type="scientific">Prevotella lacticifex</name>
    <dbReference type="NCBI Taxonomy" id="2854755"/>
    <lineage>
        <taxon>Bacteria</taxon>
        <taxon>Pseudomonadati</taxon>
        <taxon>Bacteroidota</taxon>
        <taxon>Bacteroidia</taxon>
        <taxon>Bacteroidales</taxon>
        <taxon>Prevotellaceae</taxon>
        <taxon>Prevotella</taxon>
    </lineage>
</organism>
<feature type="domain" description="Peptidase M43 pregnancy-associated plasma-A" evidence="10">
    <location>
        <begin position="231"/>
        <end position="371"/>
    </location>
</feature>
<sequence>MGNSNKITTFAKRKCNATMRYLYIICLVLAAVSFSGCGKEDIVVTETKDITNQDDDDTKESVDSNYTYKLPVVFHVLYTTYNDSVRALAAYLPVVLGYVNELYRGNIYGWHGTYSENINIDLQPATTDEEGHRLDTPGVVFEKWYGKFPIEASSFMSSKNKQYIWEPNEYVNVVVFPFEQKTSGSIILGISHMPYTLNDSTELEGLEPTNKRYLTKKNIRFPYCLAINSDYAHSMSTRYTDTDSTGRRTYGRKGYLYTTSDIVATLAHELGHYLGLHHVFTEEKKSGKDSSGWTEVDDCYDSDFCDDTPSYNKVAYDDSLHTAKKDANIQKYMKRQSCDGREYDSYNIMDYSLGYAFQLTADQKMRIRHVLYYSPLIPGPKLNHVNTITTRSAESDSIINLPIVTSE</sequence>
<dbReference type="InterPro" id="IPR023852">
    <property type="entry name" value="Metalloproteinase_lipop_BF0631"/>
</dbReference>
<keyword evidence="12" id="KW-1185">Reference proteome</keyword>
<evidence type="ECO:0000313" key="11">
    <source>
        <dbReference type="EMBL" id="GJG59325.1"/>
    </source>
</evidence>
<evidence type="ECO:0000256" key="6">
    <source>
        <dbReference type="ARBA" id="ARBA00022833"/>
    </source>
</evidence>
<feature type="signal peptide" evidence="9">
    <location>
        <begin position="1"/>
        <end position="30"/>
    </location>
</feature>
<evidence type="ECO:0000256" key="5">
    <source>
        <dbReference type="ARBA" id="ARBA00022801"/>
    </source>
</evidence>
<dbReference type="GO" id="GO:0046872">
    <property type="term" value="F:metal ion binding"/>
    <property type="evidence" value="ECO:0007669"/>
    <property type="project" value="UniProtKB-KW"/>
</dbReference>
<dbReference type="PANTHER" id="PTHR47466">
    <property type="match status" value="1"/>
</dbReference>
<evidence type="ECO:0000256" key="9">
    <source>
        <dbReference type="SAM" id="SignalP"/>
    </source>
</evidence>
<evidence type="ECO:0000256" key="8">
    <source>
        <dbReference type="ARBA" id="ARBA00023157"/>
    </source>
</evidence>
<dbReference type="InterPro" id="IPR008754">
    <property type="entry name" value="Peptidase_M43"/>
</dbReference>